<reference evidence="2" key="1">
    <citation type="journal article" date="2020" name="Nature">
        <title>Giant virus diversity and host interactions through global metagenomics.</title>
        <authorList>
            <person name="Schulz F."/>
            <person name="Roux S."/>
            <person name="Paez-Espino D."/>
            <person name="Jungbluth S."/>
            <person name="Walsh D.A."/>
            <person name="Denef V.J."/>
            <person name="McMahon K.D."/>
            <person name="Konstantinidis K.T."/>
            <person name="Eloe-Fadrosh E.A."/>
            <person name="Kyrpides N.C."/>
            <person name="Woyke T."/>
        </authorList>
    </citation>
    <scope>NUCLEOTIDE SEQUENCE</scope>
    <source>
        <strain evidence="2">GVMAG-M-3300024258-28</strain>
    </source>
</reference>
<evidence type="ECO:0000256" key="1">
    <source>
        <dbReference type="SAM" id="MobiDB-lite"/>
    </source>
</evidence>
<sequence length="177" mass="20383">MSLLRSTVKSKNKQIKVSNPKTTKRKNKTTKRKNKTTNKPDKNITKQHHLHSKNTGSKRNSANNSLSVSPTQESKPPNNVHSPSKPPLLTLINPSDLNDNIKHYDDELYRKDPLFVRSKERQLREAKQKNLKHNKYLDVEYKHLGIPAPQQYYTRLGPHGDADNDELITFNGGRKKK</sequence>
<name>A0A6C0INT7_9ZZZZ</name>
<organism evidence="2">
    <name type="scientific">viral metagenome</name>
    <dbReference type="NCBI Taxonomy" id="1070528"/>
    <lineage>
        <taxon>unclassified sequences</taxon>
        <taxon>metagenomes</taxon>
        <taxon>organismal metagenomes</taxon>
    </lineage>
</organism>
<proteinExistence type="predicted"/>
<feature type="compositionally biased region" description="Basic residues" evidence="1">
    <location>
        <begin position="22"/>
        <end position="36"/>
    </location>
</feature>
<feature type="region of interest" description="Disordered" evidence="1">
    <location>
        <begin position="1"/>
        <end position="99"/>
    </location>
</feature>
<feature type="region of interest" description="Disordered" evidence="1">
    <location>
        <begin position="155"/>
        <end position="177"/>
    </location>
</feature>
<evidence type="ECO:0000313" key="2">
    <source>
        <dbReference type="EMBL" id="QHT94479.1"/>
    </source>
</evidence>
<dbReference type="EMBL" id="MN740222">
    <property type="protein sequence ID" value="QHT94479.1"/>
    <property type="molecule type" value="Genomic_DNA"/>
</dbReference>
<accession>A0A6C0INT7</accession>
<feature type="compositionally biased region" description="Polar residues" evidence="1">
    <location>
        <begin position="53"/>
        <end position="82"/>
    </location>
</feature>
<protein>
    <submittedName>
        <fullName evidence="2">Uncharacterized protein</fullName>
    </submittedName>
</protein>
<dbReference type="AlphaFoldDB" id="A0A6C0INT7"/>